<keyword evidence="8" id="KW-1185">Reference proteome</keyword>
<dbReference type="AlphaFoldDB" id="A0A1B8ZAB8"/>
<keyword evidence="3 5" id="KW-1133">Transmembrane helix</keyword>
<feature type="transmembrane region" description="Helical" evidence="5">
    <location>
        <begin position="96"/>
        <end position="114"/>
    </location>
</feature>
<keyword evidence="2 5" id="KW-0812">Transmembrane</keyword>
<dbReference type="GO" id="GO:0030416">
    <property type="term" value="P:methylamine metabolic process"/>
    <property type="evidence" value="ECO:0007669"/>
    <property type="project" value="InterPro"/>
</dbReference>
<evidence type="ECO:0000259" key="6">
    <source>
        <dbReference type="Pfam" id="PF07291"/>
    </source>
</evidence>
<proteinExistence type="predicted"/>
<dbReference type="InterPro" id="IPR009908">
    <property type="entry name" value="Methylamine_util_MauE"/>
</dbReference>
<evidence type="ECO:0000256" key="1">
    <source>
        <dbReference type="ARBA" id="ARBA00004141"/>
    </source>
</evidence>
<feature type="transmembrane region" description="Helical" evidence="5">
    <location>
        <begin position="7"/>
        <end position="27"/>
    </location>
</feature>
<dbReference type="Pfam" id="PF07291">
    <property type="entry name" value="MauE"/>
    <property type="match status" value="1"/>
</dbReference>
<evidence type="ECO:0000256" key="5">
    <source>
        <dbReference type="SAM" id="Phobius"/>
    </source>
</evidence>
<feature type="transmembrane region" description="Helical" evidence="5">
    <location>
        <begin position="47"/>
        <end position="67"/>
    </location>
</feature>
<gene>
    <name evidence="7" type="ORF">BBI01_19000</name>
</gene>
<evidence type="ECO:0000256" key="2">
    <source>
        <dbReference type="ARBA" id="ARBA00022692"/>
    </source>
</evidence>
<protein>
    <submittedName>
        <fullName evidence="7">DoxX family protein</fullName>
    </submittedName>
</protein>
<comment type="subcellular location">
    <subcellularLocation>
        <location evidence="1">Membrane</location>
        <topology evidence="1">Multi-pass membrane protein</topology>
    </subcellularLocation>
</comment>
<dbReference type="GO" id="GO:0016020">
    <property type="term" value="C:membrane"/>
    <property type="evidence" value="ECO:0007669"/>
    <property type="project" value="UniProtKB-SubCell"/>
</dbReference>
<dbReference type="EMBL" id="MAYH01000049">
    <property type="protein sequence ID" value="OCA68526.1"/>
    <property type="molecule type" value="Genomic_DNA"/>
</dbReference>
<comment type="caution">
    <text evidence="7">The sequence shown here is derived from an EMBL/GenBank/DDBJ whole genome shotgun (WGS) entry which is preliminary data.</text>
</comment>
<evidence type="ECO:0000313" key="8">
    <source>
        <dbReference type="Proteomes" id="UP000092651"/>
    </source>
</evidence>
<feature type="domain" description="Methylamine utilisation protein MauE" evidence="6">
    <location>
        <begin position="1"/>
        <end position="92"/>
    </location>
</feature>
<dbReference type="Proteomes" id="UP000092651">
    <property type="component" value="Unassembled WGS sequence"/>
</dbReference>
<keyword evidence="4 5" id="KW-0472">Membrane</keyword>
<evidence type="ECO:0000313" key="7">
    <source>
        <dbReference type="EMBL" id="OCA68526.1"/>
    </source>
</evidence>
<evidence type="ECO:0000256" key="3">
    <source>
        <dbReference type="ARBA" id="ARBA00022989"/>
    </source>
</evidence>
<sequence length="125" mass="13882">MKILKLIICLLFGIMFINAGLDKFFHYNPVPPLTEAQMKLYAAFGEIGWLLPLVGIVEVIGGLLFIFPKTRALGAIIILPVLTGILIHNVYRDPSTTGICISGILFVINIWILIDNREKYKALVG</sequence>
<dbReference type="OrthoDB" id="8161897at2"/>
<name>A0A1B8ZAB8_9FLAO</name>
<organism evidence="7 8">
    <name type="scientific">Chryseobacterium artocarpi</name>
    <dbReference type="NCBI Taxonomy" id="1414727"/>
    <lineage>
        <taxon>Bacteria</taxon>
        <taxon>Pseudomonadati</taxon>
        <taxon>Bacteroidota</taxon>
        <taxon>Flavobacteriia</taxon>
        <taxon>Flavobacteriales</taxon>
        <taxon>Weeksellaceae</taxon>
        <taxon>Chryseobacterium group</taxon>
        <taxon>Chryseobacterium</taxon>
    </lineage>
</organism>
<feature type="transmembrane region" description="Helical" evidence="5">
    <location>
        <begin position="72"/>
        <end position="90"/>
    </location>
</feature>
<dbReference type="RefSeq" id="WP_065396396.1">
    <property type="nucleotide sequence ID" value="NZ_JBOFOB010000298.1"/>
</dbReference>
<evidence type="ECO:0000256" key="4">
    <source>
        <dbReference type="ARBA" id="ARBA00023136"/>
    </source>
</evidence>
<reference evidence="7 8" key="1">
    <citation type="submission" date="2016-07" db="EMBL/GenBank/DDBJ databases">
        <authorList>
            <person name="Jeong J.-J."/>
            <person name="Kim D.W."/>
            <person name="Sang M.K."/>
            <person name="Choi I.-G."/>
            <person name="Kim K.D."/>
        </authorList>
    </citation>
    <scope>NUCLEOTIDE SEQUENCE [LARGE SCALE GENOMIC DNA]</scope>
    <source>
        <strain evidence="7 8">UTM-3</strain>
    </source>
</reference>
<accession>A0A1B8ZAB8</accession>